<dbReference type="EMBL" id="SMBX01000007">
    <property type="protein sequence ID" value="TCU95987.1"/>
    <property type="molecule type" value="Genomic_DNA"/>
</dbReference>
<dbReference type="Proteomes" id="UP000294692">
    <property type="component" value="Unassembled WGS sequence"/>
</dbReference>
<name>A0A4R3UYU0_9BURK</name>
<comment type="caution">
    <text evidence="1">The sequence shown here is derived from an EMBL/GenBank/DDBJ whole genome shotgun (WGS) entry which is preliminary data.</text>
</comment>
<gene>
    <name evidence="1" type="ORF">EV686_10745</name>
</gene>
<protein>
    <submittedName>
        <fullName evidence="1">Uncharacterized protein</fullName>
    </submittedName>
</protein>
<evidence type="ECO:0000313" key="1">
    <source>
        <dbReference type="EMBL" id="TCU95987.1"/>
    </source>
</evidence>
<evidence type="ECO:0000313" key="2">
    <source>
        <dbReference type="Proteomes" id="UP000294692"/>
    </source>
</evidence>
<accession>A0A4R3UYU0</accession>
<dbReference type="AlphaFoldDB" id="A0A4R3UYU0"/>
<proteinExistence type="predicted"/>
<sequence>MSTITILQTVSIMSTLAVPSQQHQDAHPG</sequence>
<reference evidence="1 2" key="1">
    <citation type="submission" date="2019-03" db="EMBL/GenBank/DDBJ databases">
        <title>Genomic Encyclopedia of Type Strains, Phase IV (KMG-IV): sequencing the most valuable type-strain genomes for metagenomic binning, comparative biology and taxonomic classification.</title>
        <authorList>
            <person name="Goeker M."/>
        </authorList>
    </citation>
    <scope>NUCLEOTIDE SEQUENCE [LARGE SCALE GENOMIC DNA]</scope>
    <source>
        <strain evidence="1 2">DSM 100048</strain>
    </source>
</reference>
<organism evidence="1 2">
    <name type="scientific">Paracandidimonas soli</name>
    <dbReference type="NCBI Taxonomy" id="1917182"/>
    <lineage>
        <taxon>Bacteria</taxon>
        <taxon>Pseudomonadati</taxon>
        <taxon>Pseudomonadota</taxon>
        <taxon>Betaproteobacteria</taxon>
        <taxon>Burkholderiales</taxon>
        <taxon>Alcaligenaceae</taxon>
        <taxon>Paracandidimonas</taxon>
    </lineage>
</organism>
<keyword evidence="2" id="KW-1185">Reference proteome</keyword>